<name>A0ACC3T4Y3_LIPKO</name>
<organism evidence="1 2">
    <name type="scientific">Lipomyces kononenkoae</name>
    <name type="common">Yeast</name>
    <dbReference type="NCBI Taxonomy" id="34357"/>
    <lineage>
        <taxon>Eukaryota</taxon>
        <taxon>Fungi</taxon>
        <taxon>Dikarya</taxon>
        <taxon>Ascomycota</taxon>
        <taxon>Saccharomycotina</taxon>
        <taxon>Lipomycetes</taxon>
        <taxon>Lipomycetales</taxon>
        <taxon>Lipomycetaceae</taxon>
        <taxon>Lipomyces</taxon>
    </lineage>
</organism>
<evidence type="ECO:0000313" key="1">
    <source>
        <dbReference type="EMBL" id="KAK9238952.1"/>
    </source>
</evidence>
<dbReference type="Proteomes" id="UP001433508">
    <property type="component" value="Unassembled WGS sequence"/>
</dbReference>
<keyword evidence="2" id="KW-1185">Reference proteome</keyword>
<dbReference type="EMBL" id="MU971350">
    <property type="protein sequence ID" value="KAK9238952.1"/>
    <property type="molecule type" value="Genomic_DNA"/>
</dbReference>
<gene>
    <name evidence="1" type="ORF">V1525DRAFT_399373</name>
</gene>
<proteinExistence type="predicted"/>
<accession>A0ACC3T4Y3</accession>
<protein>
    <submittedName>
        <fullName evidence="1">Uncharacterized protein</fullName>
    </submittedName>
</protein>
<reference evidence="2" key="1">
    <citation type="journal article" date="2024" name="Front. Bioeng. Biotechnol.">
        <title>Genome-scale model development and genomic sequencing of the oleaginous clade Lipomyces.</title>
        <authorList>
            <person name="Czajka J.J."/>
            <person name="Han Y."/>
            <person name="Kim J."/>
            <person name="Mondo S.J."/>
            <person name="Hofstad B.A."/>
            <person name="Robles A."/>
            <person name="Haridas S."/>
            <person name="Riley R."/>
            <person name="LaButti K."/>
            <person name="Pangilinan J."/>
            <person name="Andreopoulos W."/>
            <person name="Lipzen A."/>
            <person name="Yan J."/>
            <person name="Wang M."/>
            <person name="Ng V."/>
            <person name="Grigoriev I.V."/>
            <person name="Spatafora J.W."/>
            <person name="Magnuson J.K."/>
            <person name="Baker S.E."/>
            <person name="Pomraning K.R."/>
        </authorList>
    </citation>
    <scope>NUCLEOTIDE SEQUENCE [LARGE SCALE GENOMIC DNA]</scope>
    <source>
        <strain evidence="2">CBS 7786</strain>
    </source>
</reference>
<evidence type="ECO:0000313" key="2">
    <source>
        <dbReference type="Proteomes" id="UP001433508"/>
    </source>
</evidence>
<comment type="caution">
    <text evidence="1">The sequence shown here is derived from an EMBL/GenBank/DDBJ whole genome shotgun (WGS) entry which is preliminary data.</text>
</comment>
<sequence>MESEISEVLEILRRPLPSGSVLEFVVSEGGYKKIIEEREASNRKYRVSYDGKSRTAIICFPTYLHEAAGGLVIDSIVSEAIRMLQNAGVGDDVTSRIRRIGPATINSSSDKSYKEPDGLIVFEDSESDNAFRIVLEVGFSQTYSSLKRACLWWIEEGEAPVVVSLCLTENHKSSGAATMVFRTAQERDAQKQRYIDAFNTQLRQEHRQLGPLVYSGYTWFGTLRDAFFETYRETDSVVAKSEPVYLVKDGVDISDGILRDLRAIKVGDIVPYNWLNDNVLRRSAVNFLRPQTLMQMLSDAIFRTALNRVKDTFALEE</sequence>